<dbReference type="InterPro" id="IPR012000">
    <property type="entry name" value="Thiamin_PyroP_enz_cen_dom"/>
</dbReference>
<dbReference type="NCBIfam" id="NF006721">
    <property type="entry name" value="PRK09259.1"/>
    <property type="match status" value="1"/>
</dbReference>
<reference evidence="16" key="1">
    <citation type="submission" date="2022-11" db="UniProtKB">
        <authorList>
            <consortium name="WormBaseParasite"/>
        </authorList>
    </citation>
    <scope>IDENTIFICATION</scope>
</reference>
<evidence type="ECO:0000256" key="9">
    <source>
        <dbReference type="ARBA" id="ARBA00044518"/>
    </source>
</evidence>
<dbReference type="SUPFAM" id="SSF52518">
    <property type="entry name" value="Thiamin diphosphate-binding fold (THDP-binding)"/>
    <property type="match status" value="2"/>
</dbReference>
<keyword evidence="3" id="KW-0479">Metal-binding</keyword>
<comment type="catalytic activity">
    <reaction evidence="10">
        <text>2-hydroxyoctadecanoyl-CoA = heptadecanal + formyl-CoA</text>
        <dbReference type="Rhea" id="RHEA:55196"/>
        <dbReference type="ChEBI" id="CHEBI:57376"/>
        <dbReference type="ChEBI" id="CHEBI:74116"/>
        <dbReference type="ChEBI" id="CHEBI:138631"/>
    </reaction>
    <physiologicalReaction direction="left-to-right" evidence="10">
        <dbReference type="Rhea" id="RHEA:55197"/>
    </physiologicalReaction>
</comment>
<dbReference type="AlphaFoldDB" id="A0A914ENS1"/>
<protein>
    <recommendedName>
        <fullName evidence="9">2-hydroxyacyl-CoA lyase</fullName>
        <ecNumber evidence="9">4.1.2.63</ecNumber>
    </recommendedName>
</protein>
<dbReference type="Gene3D" id="3.40.50.1220">
    <property type="entry name" value="TPP-binding domain"/>
    <property type="match status" value="1"/>
</dbReference>
<feature type="domain" description="Thiamine pyrophosphate enzyme N-terminal TPP-binding" evidence="14">
    <location>
        <begin position="1"/>
        <end position="115"/>
    </location>
</feature>
<feature type="domain" description="Thiamine pyrophosphate enzyme TPP-binding" evidence="13">
    <location>
        <begin position="391"/>
        <end position="543"/>
    </location>
</feature>
<dbReference type="EC" id="4.1.2.63" evidence="9"/>
<evidence type="ECO:0000256" key="7">
    <source>
        <dbReference type="ARBA" id="ARBA00044451"/>
    </source>
</evidence>
<dbReference type="WBParaSite" id="ACRNAN_scaffold989.g16806.t1">
    <property type="protein sequence ID" value="ACRNAN_scaffold989.g16806.t1"/>
    <property type="gene ID" value="ACRNAN_scaffold989.g16806"/>
</dbReference>
<evidence type="ECO:0000259" key="14">
    <source>
        <dbReference type="Pfam" id="PF02776"/>
    </source>
</evidence>
<evidence type="ECO:0000256" key="2">
    <source>
        <dbReference type="ARBA" id="ARBA00007812"/>
    </source>
</evidence>
<evidence type="ECO:0000256" key="10">
    <source>
        <dbReference type="ARBA" id="ARBA00048738"/>
    </source>
</evidence>
<accession>A0A914ENS1</accession>
<sequence>MDGASVLAQSLKQQGVEYMFGIVGIPVIEVGMAAQAVGIKYIGCRNEQAACYAAQAIGYLTSKPAVCLVVSGPGLLHTLGGLANATVNGWPVICIGGSSDTDQETRGAFQEWPQVESARLYCKHVSRAPTIAAIPSHVEKAVRTSLYGRPGAVYIDIPGNLVLSTCPKKEIQLVSTVPLYSPPSIPPEAVLQQAIARLREAKKPLVIIGKGSVWSERGPAQLRAFITATGLPFLPTPGGKGVVPDTHPLCIAPARSFALREADVILLVGARLNWILHFGQPPRFKPDVKILQIDVCAEEFHQNVQTTVPLLGDIGETVEALRGQLKGWHYEKNSAWLQALQQNAKKNRETVENFANNSSLPLNYYAAYKPIREFLEKNDVLVVNEGANTMDIGRTMMPNVEPRRRLDAGTFGTMGVGLGYAMAAAFYCRDYARHTKVLAVLGDSAFGFSAMELETITRYKLPVVVVIINNSGIYRGLTKEEWDCFEGDPALNIPVSSLSPECHYEKMCEAFGGQGFVCRTQPEIKTALTKAFEKTDGPTVINVLIATDSERKQQEHGWLTRKSNI</sequence>
<feature type="domain" description="Thiamine pyrophosphate enzyme central" evidence="12">
    <location>
        <begin position="191"/>
        <end position="321"/>
    </location>
</feature>
<evidence type="ECO:0000313" key="15">
    <source>
        <dbReference type="Proteomes" id="UP000887540"/>
    </source>
</evidence>
<dbReference type="InterPro" id="IPR011766">
    <property type="entry name" value="TPP_enzyme_TPP-bd"/>
</dbReference>
<dbReference type="Pfam" id="PF02775">
    <property type="entry name" value="TPP_enzyme_C"/>
    <property type="match status" value="1"/>
</dbReference>
<evidence type="ECO:0000256" key="8">
    <source>
        <dbReference type="ARBA" id="ARBA00044454"/>
    </source>
</evidence>
<evidence type="ECO:0000259" key="12">
    <source>
        <dbReference type="Pfam" id="PF00205"/>
    </source>
</evidence>
<dbReference type="InterPro" id="IPR045025">
    <property type="entry name" value="HACL1-like"/>
</dbReference>
<proteinExistence type="inferred from homology"/>
<dbReference type="Pfam" id="PF02776">
    <property type="entry name" value="TPP_enzyme_N"/>
    <property type="match status" value="1"/>
</dbReference>
<evidence type="ECO:0000256" key="5">
    <source>
        <dbReference type="ARBA" id="ARBA00023052"/>
    </source>
</evidence>
<organism evidence="15 16">
    <name type="scientific">Acrobeloides nanus</name>
    <dbReference type="NCBI Taxonomy" id="290746"/>
    <lineage>
        <taxon>Eukaryota</taxon>
        <taxon>Metazoa</taxon>
        <taxon>Ecdysozoa</taxon>
        <taxon>Nematoda</taxon>
        <taxon>Chromadorea</taxon>
        <taxon>Rhabditida</taxon>
        <taxon>Tylenchina</taxon>
        <taxon>Cephalobomorpha</taxon>
        <taxon>Cephaloboidea</taxon>
        <taxon>Cephalobidae</taxon>
        <taxon>Acrobeloides</taxon>
    </lineage>
</organism>
<dbReference type="GO" id="GO:0030976">
    <property type="term" value="F:thiamine pyrophosphate binding"/>
    <property type="evidence" value="ECO:0007669"/>
    <property type="project" value="InterPro"/>
</dbReference>
<keyword evidence="6" id="KW-0456">Lyase</keyword>
<dbReference type="FunFam" id="3.40.50.970:FF:000038">
    <property type="entry name" value="2-hydroxyacyl-CoA lyase 1 isoform X1"/>
    <property type="match status" value="1"/>
</dbReference>
<dbReference type="Gene3D" id="3.40.50.970">
    <property type="match status" value="2"/>
</dbReference>
<dbReference type="InterPro" id="IPR029061">
    <property type="entry name" value="THDP-binding"/>
</dbReference>
<comment type="catalytic activity">
    <reaction evidence="8">
        <text>an (R)-2-hydroxy-long-chain-fatty acyl-CoA = a long-chain fatty aldehyde + formyl-CoA</text>
        <dbReference type="Rhea" id="RHEA:67444"/>
        <dbReference type="ChEBI" id="CHEBI:17176"/>
        <dbReference type="ChEBI" id="CHEBI:57376"/>
        <dbReference type="ChEBI" id="CHEBI:170012"/>
        <dbReference type="EC" id="4.1.2.63"/>
    </reaction>
    <physiologicalReaction direction="left-to-right" evidence="8">
        <dbReference type="Rhea" id="RHEA:67445"/>
    </physiologicalReaction>
</comment>
<dbReference type="InterPro" id="IPR012001">
    <property type="entry name" value="Thiamin_PyroP_enz_TPP-bd_dom"/>
</dbReference>
<evidence type="ECO:0000256" key="11">
    <source>
        <dbReference type="RuleBase" id="RU362132"/>
    </source>
</evidence>
<evidence type="ECO:0000259" key="13">
    <source>
        <dbReference type="Pfam" id="PF02775"/>
    </source>
</evidence>
<keyword evidence="15" id="KW-1185">Reference proteome</keyword>
<name>A0A914ENS1_9BILA</name>
<dbReference type="PANTHER" id="PTHR43710">
    <property type="entry name" value="2-HYDROXYACYL-COA LYASE"/>
    <property type="match status" value="1"/>
</dbReference>
<dbReference type="Pfam" id="PF00205">
    <property type="entry name" value="TPP_enzyme_M"/>
    <property type="match status" value="1"/>
</dbReference>
<dbReference type="FunFam" id="3.40.50.1220:FF:000006">
    <property type="entry name" value="2-hydroxyacyl-CoA lyase 1"/>
    <property type="match status" value="1"/>
</dbReference>
<comment type="similarity">
    <text evidence="2 11">Belongs to the TPP enzyme family.</text>
</comment>
<dbReference type="Proteomes" id="UP000887540">
    <property type="component" value="Unplaced"/>
</dbReference>
<dbReference type="CDD" id="cd02004">
    <property type="entry name" value="TPP_BZL_OCoD_HPCL"/>
    <property type="match status" value="1"/>
</dbReference>
<comment type="cofactor">
    <cofactor evidence="1">
        <name>thiamine diphosphate</name>
        <dbReference type="ChEBI" id="CHEBI:58937"/>
    </cofactor>
</comment>
<dbReference type="PANTHER" id="PTHR43710:SF2">
    <property type="entry name" value="2-HYDROXYACYL-COA LYASE 1"/>
    <property type="match status" value="1"/>
</dbReference>
<evidence type="ECO:0000256" key="6">
    <source>
        <dbReference type="ARBA" id="ARBA00023239"/>
    </source>
</evidence>
<comment type="catalytic activity">
    <reaction evidence="7">
        <text>a 2-hydroxy-3-methyl fatty acyl-CoA = a 2-methyl-branched fatty aldehyde + formyl-CoA</text>
        <dbReference type="Rhea" id="RHEA:25375"/>
        <dbReference type="ChEBI" id="CHEBI:49188"/>
        <dbReference type="ChEBI" id="CHEBI:57376"/>
        <dbReference type="ChEBI" id="CHEBI:58783"/>
        <dbReference type="EC" id="4.1.2.63"/>
    </reaction>
    <physiologicalReaction direction="left-to-right" evidence="7">
        <dbReference type="Rhea" id="RHEA:25376"/>
    </physiologicalReaction>
</comment>
<dbReference type="GO" id="GO:0106359">
    <property type="term" value="F:2-hydroxyacyl-CoA lyase activity"/>
    <property type="evidence" value="ECO:0007669"/>
    <property type="project" value="UniProtKB-EC"/>
</dbReference>
<dbReference type="GO" id="GO:0005777">
    <property type="term" value="C:peroxisome"/>
    <property type="evidence" value="ECO:0007669"/>
    <property type="project" value="TreeGrafter"/>
</dbReference>
<dbReference type="GO" id="GO:0000287">
    <property type="term" value="F:magnesium ion binding"/>
    <property type="evidence" value="ECO:0007669"/>
    <property type="project" value="InterPro"/>
</dbReference>
<dbReference type="GO" id="GO:0001561">
    <property type="term" value="P:fatty acid alpha-oxidation"/>
    <property type="evidence" value="ECO:0007669"/>
    <property type="project" value="TreeGrafter"/>
</dbReference>
<evidence type="ECO:0000256" key="3">
    <source>
        <dbReference type="ARBA" id="ARBA00022723"/>
    </source>
</evidence>
<dbReference type="CDD" id="cd07035">
    <property type="entry name" value="TPP_PYR_POX_like"/>
    <property type="match status" value="1"/>
</dbReference>
<evidence type="ECO:0000256" key="4">
    <source>
        <dbReference type="ARBA" id="ARBA00022842"/>
    </source>
</evidence>
<keyword evidence="4" id="KW-0460">Magnesium</keyword>
<dbReference type="SUPFAM" id="SSF52467">
    <property type="entry name" value="DHS-like NAD/FAD-binding domain"/>
    <property type="match status" value="1"/>
</dbReference>
<keyword evidence="5 11" id="KW-0786">Thiamine pyrophosphate</keyword>
<dbReference type="InterPro" id="IPR029035">
    <property type="entry name" value="DHS-like_NAD/FAD-binding_dom"/>
</dbReference>
<evidence type="ECO:0000256" key="1">
    <source>
        <dbReference type="ARBA" id="ARBA00001964"/>
    </source>
</evidence>
<evidence type="ECO:0000313" key="16">
    <source>
        <dbReference type="WBParaSite" id="ACRNAN_scaffold989.g16806.t1"/>
    </source>
</evidence>